<name>A0AAE9PUD0_9CAUD</name>
<organism evidence="1 2">
    <name type="scientific">Leptolyngbya phage LPP-1</name>
    <dbReference type="NCBI Taxonomy" id="2996049"/>
    <lineage>
        <taxon>Viruses</taxon>
        <taxon>Duplodnaviria</taxon>
        <taxon>Heunggongvirae</taxon>
        <taxon>Uroviricota</taxon>
        <taxon>Caudoviricetes</taxon>
        <taxon>Saffermanviridae</taxon>
        <taxon>Morrisvirus</taxon>
        <taxon>Morrisvirus LPP1</taxon>
    </lineage>
</organism>
<dbReference type="EMBL" id="OP589309">
    <property type="protein sequence ID" value="UZV39933.1"/>
    <property type="molecule type" value="Genomic_DNA"/>
</dbReference>
<evidence type="ECO:0000313" key="1">
    <source>
        <dbReference type="EMBL" id="UZV39933.1"/>
    </source>
</evidence>
<proteinExistence type="predicted"/>
<reference evidence="1" key="1">
    <citation type="journal article" date="2023" name="Harmful Algae">
        <title>Sequencing the genomes of LPP-1, the first isolated cyanophage, and its relative LPP-2 reveal different integration mechanisms in closely related phages.</title>
        <authorList>
            <person name="Shaalan H."/>
            <person name="Cattan-Tsaushu E."/>
            <person name="Li K."/>
            <person name="Avrani S."/>
        </authorList>
    </citation>
    <scope>NUCLEOTIDE SEQUENCE</scope>
</reference>
<evidence type="ECO:0000313" key="2">
    <source>
        <dbReference type="Proteomes" id="UP001220400"/>
    </source>
</evidence>
<dbReference type="Proteomes" id="UP001220400">
    <property type="component" value="Segment"/>
</dbReference>
<sequence length="74" mass="8295">MFAPPDVPLRAKLTPTQIQSFTQTYPYAAPCLDSVYMPRNASSIEGDTRNALDTCITSHQVRQLEGLRQIWGVK</sequence>
<keyword evidence="2" id="KW-1185">Reference proteome</keyword>
<protein>
    <submittedName>
        <fullName evidence="1">Uncharacterized protein</fullName>
    </submittedName>
</protein>
<accession>A0AAE9PUD0</accession>
<gene>
    <name evidence="1" type="ORF">LPP1_g07</name>
</gene>